<proteinExistence type="predicted"/>
<protein>
    <submittedName>
        <fullName evidence="1">Uncharacterized protein</fullName>
    </submittedName>
</protein>
<keyword evidence="2" id="KW-1185">Reference proteome</keyword>
<organism evidence="1 2">
    <name type="scientific">Cyanobium usitatum str. Tous</name>
    <dbReference type="NCBI Taxonomy" id="2116684"/>
    <lineage>
        <taxon>Bacteria</taxon>
        <taxon>Bacillati</taxon>
        <taxon>Cyanobacteriota</taxon>
        <taxon>Cyanophyceae</taxon>
        <taxon>Synechococcales</taxon>
        <taxon>Prochlorococcaceae</taxon>
        <taxon>Cyanobium</taxon>
    </lineage>
</organism>
<comment type="caution">
    <text evidence="1">The sequence shown here is derived from an EMBL/GenBank/DDBJ whole genome shotgun (WGS) entry which is preliminary data.</text>
</comment>
<dbReference type="EMBL" id="PXXO01000007">
    <property type="protein sequence ID" value="PSJ05255.1"/>
    <property type="molecule type" value="Genomic_DNA"/>
</dbReference>
<name>A0A2P7MVN1_9CYAN</name>
<reference evidence="1 2" key="1">
    <citation type="journal article" date="2018" name="Environ. Microbiol.">
        <title>Ecological and genomic features of two widespread freshwater picocyanobacteria.</title>
        <authorList>
            <person name="Cabello-Yeves P.J."/>
            <person name="Picazo A."/>
            <person name="Camacho A."/>
            <person name="Callieri C."/>
            <person name="Rosselli R."/>
            <person name="Roda-Garcia J.J."/>
            <person name="Coutinho F.H."/>
            <person name="Rodriguez-Valera F."/>
        </authorList>
    </citation>
    <scope>NUCLEOTIDE SEQUENCE [LARGE SCALE GENOMIC DNA]</scope>
    <source>
        <strain evidence="1 2">Tous</strain>
    </source>
</reference>
<dbReference type="AlphaFoldDB" id="A0A2P7MVN1"/>
<dbReference type="Proteomes" id="UP000243002">
    <property type="component" value="Unassembled WGS sequence"/>
</dbReference>
<evidence type="ECO:0000313" key="1">
    <source>
        <dbReference type="EMBL" id="PSJ05255.1"/>
    </source>
</evidence>
<sequence>MAVARFLVVLKPGVPLEAAAMLEALQPVLEGLRAEIEHRTPAHLSAMIRGGGETQRMQLFADVQSKADGKVLELVLLSREAMGTTAPHTREVFKLLLELIQRHVPSMPLTFRSDRDGPLPIGA</sequence>
<gene>
    <name evidence="1" type="ORF">C7K55_07985</name>
</gene>
<accession>A0A2P7MVN1</accession>
<evidence type="ECO:0000313" key="2">
    <source>
        <dbReference type="Proteomes" id="UP000243002"/>
    </source>
</evidence>